<dbReference type="AlphaFoldDB" id="A0A926EKC0"/>
<evidence type="ECO:0000313" key="4">
    <source>
        <dbReference type="Proteomes" id="UP000623678"/>
    </source>
</evidence>
<dbReference type="Proteomes" id="UP000623678">
    <property type="component" value="Unassembled WGS sequence"/>
</dbReference>
<feature type="compositionally biased region" description="Polar residues" evidence="1">
    <location>
        <begin position="290"/>
        <end position="299"/>
    </location>
</feature>
<evidence type="ECO:0000256" key="1">
    <source>
        <dbReference type="SAM" id="MobiDB-lite"/>
    </source>
</evidence>
<keyword evidence="2" id="KW-0812">Transmembrane</keyword>
<dbReference type="RefSeq" id="WP_262394757.1">
    <property type="nucleotide sequence ID" value="NZ_JACRTD010000003.1"/>
</dbReference>
<protein>
    <submittedName>
        <fullName evidence="3">Uncharacterized protein</fullName>
    </submittedName>
</protein>
<dbReference type="EMBL" id="JACRTD010000003">
    <property type="protein sequence ID" value="MBC8584973.1"/>
    <property type="molecule type" value="Genomic_DNA"/>
</dbReference>
<keyword evidence="2" id="KW-0472">Membrane</keyword>
<name>A0A926EKC0_9FIRM</name>
<organism evidence="3 4">
    <name type="scientific">Youxingia wuxianensis</name>
    <dbReference type="NCBI Taxonomy" id="2763678"/>
    <lineage>
        <taxon>Bacteria</taxon>
        <taxon>Bacillati</taxon>
        <taxon>Bacillota</taxon>
        <taxon>Clostridia</taxon>
        <taxon>Eubacteriales</taxon>
        <taxon>Oscillospiraceae</taxon>
        <taxon>Youxingia</taxon>
    </lineage>
</organism>
<feature type="compositionally biased region" description="Low complexity" evidence="1">
    <location>
        <begin position="257"/>
        <end position="274"/>
    </location>
</feature>
<reference evidence="3" key="1">
    <citation type="submission" date="2020-08" db="EMBL/GenBank/DDBJ databases">
        <title>Genome public.</title>
        <authorList>
            <person name="Liu C."/>
            <person name="Sun Q."/>
        </authorList>
    </citation>
    <scope>NUCLEOTIDE SEQUENCE</scope>
    <source>
        <strain evidence="3">NSJ-64</strain>
    </source>
</reference>
<feature type="region of interest" description="Disordered" evidence="1">
    <location>
        <begin position="251"/>
        <end position="369"/>
    </location>
</feature>
<sequence length="392" mass="42824">MTKVRYFILFSLAILSISLNIYALDSYVDDFTRADSHLPVVYTGFSKSISDFRTFSAASWITDSSVINLAVPSKTGTADYYIQGAETLELEIYSMRGTYASMENGIWRLGSKESVSYENIVRCYYDSQKDMPFFEKGGAVYALRLYQGNYVFVETEEQYAKDQFYGVNISGSSDGTSFQPITTIRCEITASGEKYIREAYTVSLPQGIKVIRISLTDCVTFKEITGPLHKNDQSAAMVLGRLTISGDRLEYEKPGASSSQSPSSSQWPQESSSSFEATNSENFATKEKTGSSNNKATHTVTREYDVTGKEPAGQWEAGMRGSAGMRRTQVLENVSASSSSTSVSISQTPPDRAAAESQPQEDESKENGGAFAAAAMGAVGILLLAAVLSRKK</sequence>
<proteinExistence type="predicted"/>
<keyword evidence="4" id="KW-1185">Reference proteome</keyword>
<evidence type="ECO:0000256" key="2">
    <source>
        <dbReference type="SAM" id="Phobius"/>
    </source>
</evidence>
<feature type="compositionally biased region" description="Low complexity" evidence="1">
    <location>
        <begin position="335"/>
        <end position="346"/>
    </location>
</feature>
<gene>
    <name evidence="3" type="ORF">H8705_05190</name>
</gene>
<comment type="caution">
    <text evidence="3">The sequence shown here is derived from an EMBL/GenBank/DDBJ whole genome shotgun (WGS) entry which is preliminary data.</text>
</comment>
<keyword evidence="2" id="KW-1133">Transmembrane helix</keyword>
<feature type="transmembrane region" description="Helical" evidence="2">
    <location>
        <begin position="368"/>
        <end position="388"/>
    </location>
</feature>
<accession>A0A926EKC0</accession>
<evidence type="ECO:0000313" key="3">
    <source>
        <dbReference type="EMBL" id="MBC8584973.1"/>
    </source>
</evidence>